<evidence type="ECO:0000256" key="1">
    <source>
        <dbReference type="SAM" id="MobiDB-lite"/>
    </source>
</evidence>
<evidence type="ECO:0008006" key="4">
    <source>
        <dbReference type="Google" id="ProtNLM"/>
    </source>
</evidence>
<dbReference type="EMBL" id="CP053452">
    <property type="protein sequence ID" value="QJW95822.1"/>
    <property type="molecule type" value="Genomic_DNA"/>
</dbReference>
<gene>
    <name evidence="2" type="ORF">FTUN_3376</name>
</gene>
<dbReference type="AlphaFoldDB" id="A0A6M5YS64"/>
<dbReference type="RefSeq" id="WP_171471531.1">
    <property type="nucleotide sequence ID" value="NZ_CP053452.2"/>
</dbReference>
<sequence>MSDEDLIGYLFDLLDPGDRAAVAARVATDTETAARLEHLRAAVAPVLSAAEFERECPPEPRPGLALRTLAAVARHVVDSEPRVVEPSVVAAFLRDYPTEAAELDFDSGTRARVPQAAPAPPPAPARRWPRR</sequence>
<dbReference type="Proteomes" id="UP000503447">
    <property type="component" value="Chromosome"/>
</dbReference>
<feature type="region of interest" description="Disordered" evidence="1">
    <location>
        <begin position="105"/>
        <end position="131"/>
    </location>
</feature>
<proteinExistence type="predicted"/>
<evidence type="ECO:0000313" key="2">
    <source>
        <dbReference type="EMBL" id="QJW95822.1"/>
    </source>
</evidence>
<reference evidence="3" key="1">
    <citation type="submission" date="2020-05" db="EMBL/GenBank/DDBJ databases">
        <title>Frigoriglobus tundricola gen. nov., sp. nov., a psychrotolerant cellulolytic planctomycete of the family Gemmataceae with two divergent copies of 16S rRNA gene.</title>
        <authorList>
            <person name="Kulichevskaya I.S."/>
            <person name="Ivanova A.A."/>
            <person name="Naumoff D.G."/>
            <person name="Beletsky A.V."/>
            <person name="Rijpstra W.I.C."/>
            <person name="Sinninghe Damste J.S."/>
            <person name="Mardanov A.V."/>
            <person name="Ravin N.V."/>
            <person name="Dedysh S.N."/>
        </authorList>
    </citation>
    <scope>NUCLEOTIDE SEQUENCE [LARGE SCALE GENOMIC DNA]</scope>
    <source>
        <strain evidence="3">PL17</strain>
    </source>
</reference>
<dbReference type="KEGG" id="ftj:FTUN_3376"/>
<keyword evidence="3" id="KW-1185">Reference proteome</keyword>
<organism evidence="2 3">
    <name type="scientific">Frigoriglobus tundricola</name>
    <dbReference type="NCBI Taxonomy" id="2774151"/>
    <lineage>
        <taxon>Bacteria</taxon>
        <taxon>Pseudomonadati</taxon>
        <taxon>Planctomycetota</taxon>
        <taxon>Planctomycetia</taxon>
        <taxon>Gemmatales</taxon>
        <taxon>Gemmataceae</taxon>
        <taxon>Frigoriglobus</taxon>
    </lineage>
</organism>
<accession>A0A6M5YS64</accession>
<evidence type="ECO:0000313" key="3">
    <source>
        <dbReference type="Proteomes" id="UP000503447"/>
    </source>
</evidence>
<protein>
    <recommendedName>
        <fullName evidence="4">Zinc-finger domain-containing protein</fullName>
    </recommendedName>
</protein>
<name>A0A6M5YS64_9BACT</name>